<evidence type="ECO:0000259" key="10">
    <source>
        <dbReference type="PROSITE" id="PS51192"/>
    </source>
</evidence>
<dbReference type="EMBL" id="CALNXI010002534">
    <property type="protein sequence ID" value="CAH3188689.1"/>
    <property type="molecule type" value="Genomic_DNA"/>
</dbReference>
<name>A0ABN8SFR4_9CNID</name>
<dbReference type="SMART" id="SM00490">
    <property type="entry name" value="HELICc"/>
    <property type="match status" value="1"/>
</dbReference>
<dbReference type="PANTHER" id="PTHR13710:SF153">
    <property type="entry name" value="RECQ-LIKE DNA HELICASE BLM"/>
    <property type="match status" value="1"/>
</dbReference>
<keyword evidence="5" id="KW-0413">Isomerase</keyword>
<evidence type="ECO:0000256" key="5">
    <source>
        <dbReference type="ARBA" id="ARBA00023235"/>
    </source>
</evidence>
<evidence type="ECO:0000256" key="1">
    <source>
        <dbReference type="ARBA" id="ARBA00005446"/>
    </source>
</evidence>
<dbReference type="InterPro" id="IPR011545">
    <property type="entry name" value="DEAD/DEAH_box_helicase_dom"/>
</dbReference>
<dbReference type="EC" id="5.6.2.4" evidence="8"/>
<dbReference type="SUPFAM" id="SSF52540">
    <property type="entry name" value="P-loop containing nucleoside triphosphate hydrolases"/>
    <property type="match status" value="1"/>
</dbReference>
<dbReference type="PANTHER" id="PTHR13710">
    <property type="entry name" value="DNA HELICASE RECQ FAMILY MEMBER"/>
    <property type="match status" value="1"/>
</dbReference>
<keyword evidence="4" id="KW-0238">DNA-binding</keyword>
<dbReference type="InterPro" id="IPR014001">
    <property type="entry name" value="Helicase_ATP-bd"/>
</dbReference>
<feature type="non-terminal residue" evidence="12">
    <location>
        <position position="485"/>
    </location>
</feature>
<evidence type="ECO:0000256" key="2">
    <source>
        <dbReference type="ARBA" id="ARBA00022741"/>
    </source>
</evidence>
<protein>
    <recommendedName>
        <fullName evidence="8">DNA 3'-5' helicase</fullName>
        <ecNumber evidence="8">5.6.2.4</ecNumber>
    </recommendedName>
    <alternativeName>
        <fullName evidence="9">DNA 3'-5' helicase BLM</fullName>
    </alternativeName>
</protein>
<dbReference type="InterPro" id="IPR027417">
    <property type="entry name" value="P-loop_NTPase"/>
</dbReference>
<dbReference type="Pfam" id="PF00271">
    <property type="entry name" value="Helicase_C"/>
    <property type="match status" value="1"/>
</dbReference>
<gene>
    <name evidence="12" type="ORF">PEVE_00018741</name>
</gene>
<keyword evidence="2" id="KW-0547">Nucleotide-binding</keyword>
<evidence type="ECO:0000256" key="6">
    <source>
        <dbReference type="ARBA" id="ARBA00023242"/>
    </source>
</evidence>
<evidence type="ECO:0000256" key="9">
    <source>
        <dbReference type="ARBA" id="ARBA00044542"/>
    </source>
</evidence>
<comment type="catalytic activity">
    <reaction evidence="7">
        <text>Couples ATP hydrolysis with the unwinding of duplex DNA by translocating in the 3'-5' direction.</text>
        <dbReference type="EC" id="5.6.2.4"/>
    </reaction>
</comment>
<comment type="caution">
    <text evidence="12">The sequence shown here is derived from an EMBL/GenBank/DDBJ whole genome shotgun (WGS) entry which is preliminary data.</text>
</comment>
<evidence type="ECO:0000256" key="7">
    <source>
        <dbReference type="ARBA" id="ARBA00034617"/>
    </source>
</evidence>
<evidence type="ECO:0000313" key="13">
    <source>
        <dbReference type="Proteomes" id="UP001159427"/>
    </source>
</evidence>
<keyword evidence="3" id="KW-0067">ATP-binding</keyword>
<dbReference type="Gene3D" id="3.40.50.300">
    <property type="entry name" value="P-loop containing nucleotide triphosphate hydrolases"/>
    <property type="match status" value="2"/>
</dbReference>
<accession>A0ABN8SFR4</accession>
<feature type="domain" description="Helicase C-terminal" evidence="11">
    <location>
        <begin position="213"/>
        <end position="378"/>
    </location>
</feature>
<evidence type="ECO:0000256" key="8">
    <source>
        <dbReference type="ARBA" id="ARBA00034808"/>
    </source>
</evidence>
<dbReference type="Proteomes" id="UP001159427">
    <property type="component" value="Unassembled WGS sequence"/>
</dbReference>
<dbReference type="PROSITE" id="PS51192">
    <property type="entry name" value="HELICASE_ATP_BIND_1"/>
    <property type="match status" value="1"/>
</dbReference>
<organism evidence="12 13">
    <name type="scientific">Porites evermanni</name>
    <dbReference type="NCBI Taxonomy" id="104178"/>
    <lineage>
        <taxon>Eukaryota</taxon>
        <taxon>Metazoa</taxon>
        <taxon>Cnidaria</taxon>
        <taxon>Anthozoa</taxon>
        <taxon>Hexacorallia</taxon>
        <taxon>Scleractinia</taxon>
        <taxon>Fungiina</taxon>
        <taxon>Poritidae</taxon>
        <taxon>Porites</taxon>
    </lineage>
</organism>
<keyword evidence="6" id="KW-0539">Nucleus</keyword>
<sequence length="485" mass="53772">MAKNISSSEINNAICSSLIFPPGIHELKPEQILVIRNVVRGKDVLAALPTGFGKSLTFQILPSVLKSLQSSYVSPSPLVIVVCPLKSTLKTKSLGSKAGYVGESDELDKGIINGTAQINLLYGSPESFVGEEKIRGMFSNMFYRKNLQHPGERGNGKKDPFRKWCGAVGEIRSLLPQGLPMLALTATASVGTRNKVIEMLSLNKSVQIVVMNELEQKQLDCPKVLVYVRDYQRCSEIYHLFMQSLGAKAYFPPCANKTPKNRMVAMYHSGTSPSIQEIVLASLKDPNGKVRIIIATSALGMGVDIKGLHRIINYGPPTGRDGNQSEALLMFHGRQLHHCTPEMLESLKSTSCRRSKLLELFDKSTAGNQSFSRITHLCCDVCALECTCESINCPDINDSMDSLKRKSTDITASQRLRPVSIDQKNSLKEFLRECQKRIRDELMESNLKLFYANIVNVTCFTNELIENVVSKCDSLFSVEDILEKL</sequence>
<dbReference type="PROSITE" id="PS51194">
    <property type="entry name" value="HELICASE_CTER"/>
    <property type="match status" value="1"/>
</dbReference>
<dbReference type="SMART" id="SM00487">
    <property type="entry name" value="DEXDc"/>
    <property type="match status" value="1"/>
</dbReference>
<evidence type="ECO:0000256" key="3">
    <source>
        <dbReference type="ARBA" id="ARBA00022840"/>
    </source>
</evidence>
<dbReference type="Pfam" id="PF00270">
    <property type="entry name" value="DEAD"/>
    <property type="match status" value="1"/>
</dbReference>
<comment type="similarity">
    <text evidence="1">Belongs to the helicase family. RecQ subfamily.</text>
</comment>
<dbReference type="InterPro" id="IPR001650">
    <property type="entry name" value="Helicase_C-like"/>
</dbReference>
<reference evidence="12 13" key="1">
    <citation type="submission" date="2022-05" db="EMBL/GenBank/DDBJ databases">
        <authorList>
            <consortium name="Genoscope - CEA"/>
            <person name="William W."/>
        </authorList>
    </citation>
    <scope>NUCLEOTIDE SEQUENCE [LARGE SCALE GENOMIC DNA]</scope>
</reference>
<proteinExistence type="inferred from homology"/>
<keyword evidence="13" id="KW-1185">Reference proteome</keyword>
<evidence type="ECO:0000259" key="11">
    <source>
        <dbReference type="PROSITE" id="PS51194"/>
    </source>
</evidence>
<feature type="domain" description="Helicase ATP-binding" evidence="10">
    <location>
        <begin position="35"/>
        <end position="206"/>
    </location>
</feature>
<evidence type="ECO:0000313" key="12">
    <source>
        <dbReference type="EMBL" id="CAH3188689.1"/>
    </source>
</evidence>
<evidence type="ECO:0000256" key="4">
    <source>
        <dbReference type="ARBA" id="ARBA00023125"/>
    </source>
</evidence>